<dbReference type="PANTHER" id="PTHR46224:SF64">
    <property type="entry name" value="IQ MOTIF AND ANKYRIN REPEAT DOMAIN-CONTAINING PROTEIN 1"/>
    <property type="match status" value="1"/>
</dbReference>
<feature type="compositionally biased region" description="Acidic residues" evidence="4">
    <location>
        <begin position="822"/>
        <end position="837"/>
    </location>
</feature>
<proteinExistence type="inferred from homology"/>
<feature type="repeat" description="ANK" evidence="3">
    <location>
        <begin position="1371"/>
        <end position="1403"/>
    </location>
</feature>
<feature type="region of interest" description="Disordered" evidence="4">
    <location>
        <begin position="808"/>
        <end position="872"/>
    </location>
</feature>
<dbReference type="Gene3D" id="3.40.50.1820">
    <property type="entry name" value="alpha/beta hydrolase"/>
    <property type="match status" value="1"/>
</dbReference>
<feature type="compositionally biased region" description="Low complexity" evidence="4">
    <location>
        <begin position="1546"/>
        <end position="1562"/>
    </location>
</feature>
<evidence type="ECO:0000313" key="8">
    <source>
        <dbReference type="Proteomes" id="UP000530670"/>
    </source>
</evidence>
<dbReference type="Pfam" id="PF00023">
    <property type="entry name" value="Ank"/>
    <property type="match status" value="1"/>
</dbReference>
<feature type="region of interest" description="Disordered" evidence="4">
    <location>
        <begin position="1540"/>
        <end position="1565"/>
    </location>
</feature>
<dbReference type="OrthoDB" id="427518at2759"/>
<keyword evidence="2" id="KW-0677">Repeat</keyword>
<dbReference type="RefSeq" id="XP_037204187.1">
    <property type="nucleotide sequence ID" value="XM_037355619.1"/>
</dbReference>
<evidence type="ECO:0000259" key="5">
    <source>
        <dbReference type="Pfam" id="PF05057"/>
    </source>
</evidence>
<gene>
    <name evidence="7" type="ORF">FTJAE_8769</name>
</gene>
<feature type="domain" description="DUF676" evidence="5">
    <location>
        <begin position="66"/>
        <end position="181"/>
    </location>
</feature>
<feature type="compositionally biased region" description="Acidic residues" evidence="4">
    <location>
        <begin position="1043"/>
        <end position="1078"/>
    </location>
</feature>
<dbReference type="Proteomes" id="UP000530670">
    <property type="component" value="Unassembled WGS sequence"/>
</dbReference>
<feature type="compositionally biased region" description="Polar residues" evidence="4">
    <location>
        <begin position="1516"/>
        <end position="1527"/>
    </location>
</feature>
<dbReference type="EMBL" id="JAAQRI010000192">
    <property type="protein sequence ID" value="KAF5628679.1"/>
    <property type="molecule type" value="Genomic_DNA"/>
</dbReference>
<feature type="repeat" description="ANK" evidence="3">
    <location>
        <begin position="1304"/>
        <end position="1336"/>
    </location>
</feature>
<evidence type="ECO:0000256" key="3">
    <source>
        <dbReference type="PROSITE-ProRule" id="PRU00023"/>
    </source>
</evidence>
<feature type="repeat" description="ANK" evidence="3">
    <location>
        <begin position="1240"/>
        <end position="1269"/>
    </location>
</feature>
<dbReference type="InterPro" id="IPR007751">
    <property type="entry name" value="DUF676_lipase-like"/>
</dbReference>
<keyword evidence="8" id="KW-1185">Reference proteome</keyword>
<evidence type="ECO:0000256" key="2">
    <source>
        <dbReference type="ARBA" id="ARBA00022737"/>
    </source>
</evidence>
<feature type="domain" description="Nephrocystin 3-like N-terminal" evidence="6">
    <location>
        <begin position="358"/>
        <end position="557"/>
    </location>
</feature>
<comment type="caution">
    <text evidence="7">The sequence shown here is derived from an EMBL/GenBank/DDBJ whole genome shotgun (WGS) entry which is preliminary data.</text>
</comment>
<dbReference type="Pfam" id="PF05057">
    <property type="entry name" value="DUF676"/>
    <property type="match status" value="1"/>
</dbReference>
<evidence type="ECO:0000256" key="1">
    <source>
        <dbReference type="ARBA" id="ARBA00007920"/>
    </source>
</evidence>
<dbReference type="InterPro" id="IPR029058">
    <property type="entry name" value="AB_hydrolase_fold"/>
</dbReference>
<dbReference type="InterPro" id="IPR036770">
    <property type="entry name" value="Ankyrin_rpt-contain_sf"/>
</dbReference>
<dbReference type="PROSITE" id="PS50297">
    <property type="entry name" value="ANK_REP_REGION"/>
    <property type="match status" value="6"/>
</dbReference>
<dbReference type="SMART" id="SM00248">
    <property type="entry name" value="ANK"/>
    <property type="match status" value="12"/>
</dbReference>
<dbReference type="InterPro" id="IPR002110">
    <property type="entry name" value="Ankyrin_rpt"/>
</dbReference>
<dbReference type="PROSITE" id="PS50088">
    <property type="entry name" value="ANK_REPEAT"/>
    <property type="match status" value="7"/>
</dbReference>
<feature type="repeat" description="ANK" evidence="3">
    <location>
        <begin position="1404"/>
        <end position="1436"/>
    </location>
</feature>
<organism evidence="7 8">
    <name type="scientific">Fusarium tjaetaba</name>
    <dbReference type="NCBI Taxonomy" id="1567544"/>
    <lineage>
        <taxon>Eukaryota</taxon>
        <taxon>Fungi</taxon>
        <taxon>Dikarya</taxon>
        <taxon>Ascomycota</taxon>
        <taxon>Pezizomycotina</taxon>
        <taxon>Sordariomycetes</taxon>
        <taxon>Hypocreomycetidae</taxon>
        <taxon>Hypocreales</taxon>
        <taxon>Nectriaceae</taxon>
        <taxon>Fusarium</taxon>
        <taxon>Fusarium fujikuroi species complex</taxon>
    </lineage>
</organism>
<dbReference type="Gene3D" id="1.25.40.20">
    <property type="entry name" value="Ankyrin repeat-containing domain"/>
    <property type="match status" value="3"/>
</dbReference>
<feature type="repeat" description="ANK" evidence="3">
    <location>
        <begin position="965"/>
        <end position="997"/>
    </location>
</feature>
<dbReference type="SUPFAM" id="SSF53474">
    <property type="entry name" value="alpha/beta-Hydrolases"/>
    <property type="match status" value="1"/>
</dbReference>
<feature type="region of interest" description="Disordered" evidence="4">
    <location>
        <begin position="1589"/>
        <end position="1715"/>
    </location>
</feature>
<comment type="similarity">
    <text evidence="1">Belongs to the putative lipase ROG1 family.</text>
</comment>
<sequence length="1715" mass="187933">MSLRRTATRRGGPPGAAPKQKKGYENVEQGIKQLYPEPDSTRKTDMDIVFVPGLGAHPLLSFKSTTSDFNWASEEGIARDFPNARILLYHSESSWTGSIKVKQFLGNLAQTLLEGLKMSRENMAIPRPITFIGHSMGGLVIAKAICIAATRQDLFPNMFEDIAGCAFFGTPFKGAEAASLACMLSSVGEKLGHATASKLLELMRPDDESLAELRKEFVRLVIKTTPKIELCGFYEEHPTTIKDLSGMPQFLSALSIPMPKKYAEFVTRDSSILDGVMETMGLAANHRDLVKFDSSKDERYTLVRGPLKRLINGSHLRVKNRHNATRRTDPATINLALRTLEGAPVQSKRESIAQNTTTSPWFSKEPEFLGWLAKPSEGEDSSLVKKEDCLWVRGRDGRGKTSAALSAIEKIEELTKDEEVFEEEITDEPYTGSSRNYLSYFFCDKTPDYGSAESLLKALIRQLLERQGLLATHAKFLLKKKGRETQPLLTVENLWQVLQDILADDVFIGARVYFVINNIESLSPGAVSTSTLLTLLSSEVEHDGTGRRPLVRWMITSGQSWDIDRALKRDTVRLVDLEDAKYGDQVQLELRRHAQNKVLELIEHKKYSRALAYFASSVIGKRAQNTQWIDITCDHLEELPQHQNDLQVRRLLEVIPQELDALLSSAWQQVFDNNRGKAGEIKEMLRVLVLTYQDPTEAELGLLAGLDSSPEEVSELHDLIQKCRPLIVLKENGLQEKTVCFTEPVVKSHLLEHAHALLGLTSEDIKLQHGILGFRAFSHILEIFDFPLSDIPQQIDGAVDEVAGAIEASPDDGDSVASGEAEANDQEVTEKEDEEESAGGTNHDDESQNDNDSVASEESSDEEDEEDEVDEDPEAPYLKDIALAYAVTHWLTHASQATADLAEALSLEKKDLVAALMDHGFDKDKAAMDSDYNTPLHYAAAFGHDDIAEELLDRGANIDEGIKGNLITPLHRAAAEGNVKVMSKLLQRGANPNASCGAYGGVICAAIQSGNTEAVKLLVTHNVSLVTQDDEDEDDKAEHENGEEAENNDGDEESDKDEGSESGSDSDSDSDEEDEEEVITSPLALAAMRADLAVFEFLIKEYSDKLPAEEFGIALVKAAEYGRFEAFSRLFHDFEHNQQFKQEALDGASFGDHWAIVSLILDHCPGLNCDKTFLQTAQGEDGDDEIRILGAMWEYSQGTISPEALDESLYEATDFENQRTVELLLRYGANANATGELYGNALTAAAFDGTIEIIKLLLDAGADVNSADGWALQTAADQGHVDVVNLLLERGANVNATTANPNMPKCTALQAAVESGRGDIVDILLEHGADPNLGGGEFSHPIIAAASKGEEAIFKKLLEAKADVTVVGGEYNSTPLTYTAIYLPRDPIRLLLDAGADINHADNEGDTALILTAWSGDHESVQFLLDRGADILVRNKAGQNALQKALEAGREECVKILTHHISDILEAIRLAMVSGDASITAVIRSVQNQKQELNYDDPKPVHEESRRSSIYEPTSPEVQTQSAGPSVSFASEKIVVEDTPSHHIASPITRPSITPSGPSSSSFADLYSPAQDILDFSPNPLYKRQSELITPTNEQSKGPIKRKPITGAKPPTYKPYQPGGGGENVRHSTPPGSLANAFQAYQPMQQQTPPPENLPSFSPPETYVPLSQTTPDPGFVPYAPPGPANYGQQSQEPARKSSRSSFMGMKVPWADGRFS</sequence>
<feature type="region of interest" description="Disordered" evidence="4">
    <location>
        <begin position="1"/>
        <end position="27"/>
    </location>
</feature>
<evidence type="ECO:0000259" key="6">
    <source>
        <dbReference type="Pfam" id="PF24883"/>
    </source>
</evidence>
<feature type="repeat" description="ANK" evidence="3">
    <location>
        <begin position="1271"/>
        <end position="1299"/>
    </location>
</feature>
<dbReference type="Pfam" id="PF24883">
    <property type="entry name" value="NPHP3_N"/>
    <property type="match status" value="1"/>
</dbReference>
<feature type="region of interest" description="Disordered" evidence="4">
    <location>
        <begin position="1026"/>
        <end position="1078"/>
    </location>
</feature>
<dbReference type="InterPro" id="IPR051616">
    <property type="entry name" value="Cul2-RING_E3_ligase_SR"/>
</dbReference>
<dbReference type="InterPro" id="IPR056884">
    <property type="entry name" value="NPHP3-like_N"/>
</dbReference>
<evidence type="ECO:0000313" key="7">
    <source>
        <dbReference type="EMBL" id="KAF5628679.1"/>
    </source>
</evidence>
<dbReference type="GeneID" id="59307889"/>
<feature type="repeat" description="ANK" evidence="3">
    <location>
        <begin position="931"/>
        <end position="959"/>
    </location>
</feature>
<keyword evidence="3" id="KW-0040">ANK repeat</keyword>
<accession>A0A8H5R8Q4</accession>
<protein>
    <submittedName>
        <fullName evidence="7">Ankyrin repeat domain protein</fullName>
    </submittedName>
</protein>
<feature type="compositionally biased region" description="Acidic residues" evidence="4">
    <location>
        <begin position="858"/>
        <end position="872"/>
    </location>
</feature>
<evidence type="ECO:0000256" key="4">
    <source>
        <dbReference type="SAM" id="MobiDB-lite"/>
    </source>
</evidence>
<dbReference type="PANTHER" id="PTHR46224">
    <property type="entry name" value="ANKYRIN REPEAT FAMILY PROTEIN"/>
    <property type="match status" value="1"/>
</dbReference>
<dbReference type="PRINTS" id="PR01415">
    <property type="entry name" value="ANKYRIN"/>
</dbReference>
<feature type="region of interest" description="Disordered" evidence="4">
    <location>
        <begin position="1491"/>
        <end position="1527"/>
    </location>
</feature>
<name>A0A8H5R8Q4_9HYPO</name>
<dbReference type="Pfam" id="PF12796">
    <property type="entry name" value="Ank_2"/>
    <property type="match status" value="3"/>
</dbReference>
<reference evidence="7 8" key="1">
    <citation type="submission" date="2020-05" db="EMBL/GenBank/DDBJ databases">
        <title>Identification and distribution of gene clusters putatively required for synthesis of sphingolipid metabolism inhibitors in phylogenetically diverse species of the filamentous fungus Fusarium.</title>
        <authorList>
            <person name="Kim H.-S."/>
            <person name="Busman M."/>
            <person name="Brown D.W."/>
            <person name="Divon H."/>
            <person name="Uhlig S."/>
            <person name="Proctor R.H."/>
        </authorList>
    </citation>
    <scope>NUCLEOTIDE SEQUENCE [LARGE SCALE GENOMIC DNA]</scope>
    <source>
        <strain evidence="7 8">NRRL 66243</strain>
    </source>
</reference>
<dbReference type="SUPFAM" id="SSF48403">
    <property type="entry name" value="Ankyrin repeat"/>
    <property type="match status" value="2"/>
</dbReference>
<feature type="compositionally biased region" description="Basic and acidic residues" evidence="4">
    <location>
        <begin position="1496"/>
        <end position="1509"/>
    </location>
</feature>